<sequence length="104" mass="11756">MLNGREKMAIHVLSLFFSLLMVCFCFILMIHFIMEFAAVMHNRARKQQEVLWAAFAIALFLIFSFAFVVFAIFSGSGMLYIANSSIKVAPSPSPLESEHHPPMV</sequence>
<gene>
    <name evidence="2" type="primary">Vigan.04G019000</name>
    <name evidence="2" type="ORF">VIGAN_04019000</name>
</gene>
<keyword evidence="3" id="KW-1185">Reference proteome</keyword>
<keyword evidence="1" id="KW-1133">Transmembrane helix</keyword>
<dbReference type="AlphaFoldDB" id="A0A0S3RRB0"/>
<feature type="transmembrane region" description="Helical" evidence="1">
    <location>
        <begin position="12"/>
        <end position="38"/>
    </location>
</feature>
<dbReference type="EMBL" id="AP015037">
    <property type="protein sequence ID" value="BAT83089.1"/>
    <property type="molecule type" value="Genomic_DNA"/>
</dbReference>
<proteinExistence type="predicted"/>
<evidence type="ECO:0000256" key="1">
    <source>
        <dbReference type="SAM" id="Phobius"/>
    </source>
</evidence>
<reference evidence="2 3" key="1">
    <citation type="journal article" date="2015" name="Sci. Rep.">
        <title>The power of single molecule real-time sequencing technology in the de novo assembly of a eukaryotic genome.</title>
        <authorList>
            <person name="Sakai H."/>
            <person name="Naito K."/>
            <person name="Ogiso-Tanaka E."/>
            <person name="Takahashi Y."/>
            <person name="Iseki K."/>
            <person name="Muto C."/>
            <person name="Satou K."/>
            <person name="Teruya K."/>
            <person name="Shiroma A."/>
            <person name="Shimoji M."/>
            <person name="Hirano T."/>
            <person name="Itoh T."/>
            <person name="Kaga A."/>
            <person name="Tomooka N."/>
        </authorList>
    </citation>
    <scope>NUCLEOTIDE SEQUENCE [LARGE SCALE GENOMIC DNA]</scope>
    <source>
        <strain evidence="3">cv. Shumari</strain>
    </source>
</reference>
<feature type="transmembrane region" description="Helical" evidence="1">
    <location>
        <begin position="50"/>
        <end position="73"/>
    </location>
</feature>
<name>A0A0S3RRB0_PHAAN</name>
<protein>
    <submittedName>
        <fullName evidence="2">Uncharacterized protein</fullName>
    </submittedName>
</protein>
<evidence type="ECO:0000313" key="3">
    <source>
        <dbReference type="Proteomes" id="UP000291084"/>
    </source>
</evidence>
<evidence type="ECO:0000313" key="2">
    <source>
        <dbReference type="EMBL" id="BAT83089.1"/>
    </source>
</evidence>
<dbReference type="OrthoDB" id="1430263at2759"/>
<organism evidence="2 3">
    <name type="scientific">Vigna angularis var. angularis</name>
    <dbReference type="NCBI Taxonomy" id="157739"/>
    <lineage>
        <taxon>Eukaryota</taxon>
        <taxon>Viridiplantae</taxon>
        <taxon>Streptophyta</taxon>
        <taxon>Embryophyta</taxon>
        <taxon>Tracheophyta</taxon>
        <taxon>Spermatophyta</taxon>
        <taxon>Magnoliopsida</taxon>
        <taxon>eudicotyledons</taxon>
        <taxon>Gunneridae</taxon>
        <taxon>Pentapetalae</taxon>
        <taxon>rosids</taxon>
        <taxon>fabids</taxon>
        <taxon>Fabales</taxon>
        <taxon>Fabaceae</taxon>
        <taxon>Papilionoideae</taxon>
        <taxon>50 kb inversion clade</taxon>
        <taxon>NPAAA clade</taxon>
        <taxon>indigoferoid/millettioid clade</taxon>
        <taxon>Phaseoleae</taxon>
        <taxon>Vigna</taxon>
    </lineage>
</organism>
<accession>A0A0S3RRB0</accession>
<keyword evidence="1" id="KW-0472">Membrane</keyword>
<keyword evidence="1" id="KW-0812">Transmembrane</keyword>
<dbReference type="Proteomes" id="UP000291084">
    <property type="component" value="Chromosome 4"/>
</dbReference>